<evidence type="ECO:0000313" key="3">
    <source>
        <dbReference type="EMBL" id="EAY24406.1"/>
    </source>
</evidence>
<keyword evidence="1" id="KW-1133">Transmembrane helix</keyword>
<dbReference type="FunFam" id="2.70.70.10:FF:000006">
    <property type="entry name" value="M23 family peptidase"/>
    <property type="match status" value="1"/>
</dbReference>
<comment type="caution">
    <text evidence="3">The sequence shown here is derived from an EMBL/GenBank/DDBJ whole genome shotgun (WGS) entry which is preliminary data.</text>
</comment>
<name>A1ZYX0_MICM2</name>
<evidence type="ECO:0000256" key="1">
    <source>
        <dbReference type="SAM" id="Phobius"/>
    </source>
</evidence>
<feature type="domain" description="M23ase beta-sheet core" evidence="2">
    <location>
        <begin position="204"/>
        <end position="298"/>
    </location>
</feature>
<evidence type="ECO:0000259" key="2">
    <source>
        <dbReference type="Pfam" id="PF01551"/>
    </source>
</evidence>
<sequence length="326" mass="37455">MARVKYYYDTDTCKYERVKVKTTDIILNLLGFLTFSVLIAIGFTAIYGQYYKSDQEKVLQSENEKLKEFYAILNNRLEQVDKTLTSLQTRDNNVYRLIFEANPIPNSVRMAGVKNDKSYEKILKSGLAKDKKSLISNTFKRVNQLKRKMYVQTKSYDEIIKMVKDKSKMLSHLPAIQPISNKQLTRLTSGFGTRMHPLYKVAHFHPGIDFAAPYNTPIYATADGVVKRSEYMGGYGNTVDIDHGYNYVTRYAHMASFKVRPGEKVKRGQCIGYVGSTGFSTAPHVHYEVLKNNKQIDPVYFFFNDLTPEEYEKILKLASIKNQSLS</sequence>
<dbReference type="Gene3D" id="2.70.70.10">
    <property type="entry name" value="Glucose Permease (Domain IIA)"/>
    <property type="match status" value="1"/>
</dbReference>
<organism evidence="3 4">
    <name type="scientific">Microscilla marina ATCC 23134</name>
    <dbReference type="NCBI Taxonomy" id="313606"/>
    <lineage>
        <taxon>Bacteria</taxon>
        <taxon>Pseudomonadati</taxon>
        <taxon>Bacteroidota</taxon>
        <taxon>Cytophagia</taxon>
        <taxon>Cytophagales</taxon>
        <taxon>Microscillaceae</taxon>
        <taxon>Microscilla</taxon>
    </lineage>
</organism>
<evidence type="ECO:0000313" key="4">
    <source>
        <dbReference type="Proteomes" id="UP000004095"/>
    </source>
</evidence>
<dbReference type="OrthoDB" id="9810477at2"/>
<gene>
    <name evidence="3" type="ORF">M23134_01746</name>
</gene>
<dbReference type="InterPro" id="IPR016047">
    <property type="entry name" value="M23ase_b-sheet_dom"/>
</dbReference>
<dbReference type="SUPFAM" id="SSF51261">
    <property type="entry name" value="Duplicated hybrid motif"/>
    <property type="match status" value="1"/>
</dbReference>
<keyword evidence="1" id="KW-0812">Transmembrane</keyword>
<reference evidence="3 4" key="1">
    <citation type="submission" date="2007-01" db="EMBL/GenBank/DDBJ databases">
        <authorList>
            <person name="Haygood M."/>
            <person name="Podell S."/>
            <person name="Anderson C."/>
            <person name="Hopkinson B."/>
            <person name="Roe K."/>
            <person name="Barbeau K."/>
            <person name="Gaasterland T."/>
            <person name="Ferriera S."/>
            <person name="Johnson J."/>
            <person name="Kravitz S."/>
            <person name="Beeson K."/>
            <person name="Sutton G."/>
            <person name="Rogers Y.-H."/>
            <person name="Friedman R."/>
            <person name="Frazier M."/>
            <person name="Venter J.C."/>
        </authorList>
    </citation>
    <scope>NUCLEOTIDE SEQUENCE [LARGE SCALE GENOMIC DNA]</scope>
    <source>
        <strain evidence="3 4">ATCC 23134</strain>
    </source>
</reference>
<dbReference type="eggNOG" id="COG0739">
    <property type="taxonomic scope" value="Bacteria"/>
</dbReference>
<protein>
    <submittedName>
        <fullName evidence="3">M23/M37 peptidase</fullName>
    </submittedName>
</protein>
<keyword evidence="4" id="KW-1185">Reference proteome</keyword>
<dbReference type="Pfam" id="PF01551">
    <property type="entry name" value="Peptidase_M23"/>
    <property type="match status" value="1"/>
</dbReference>
<feature type="transmembrane region" description="Helical" evidence="1">
    <location>
        <begin position="25"/>
        <end position="47"/>
    </location>
</feature>
<dbReference type="EMBL" id="AAWS01000070">
    <property type="protein sequence ID" value="EAY24406.1"/>
    <property type="molecule type" value="Genomic_DNA"/>
</dbReference>
<dbReference type="Proteomes" id="UP000004095">
    <property type="component" value="Unassembled WGS sequence"/>
</dbReference>
<proteinExistence type="predicted"/>
<keyword evidence="1" id="KW-0472">Membrane</keyword>
<dbReference type="InterPro" id="IPR050570">
    <property type="entry name" value="Cell_wall_metabolism_enzyme"/>
</dbReference>
<accession>A1ZYX0</accession>
<dbReference type="PANTHER" id="PTHR21666">
    <property type="entry name" value="PEPTIDASE-RELATED"/>
    <property type="match status" value="1"/>
</dbReference>
<dbReference type="AlphaFoldDB" id="A1ZYX0"/>
<dbReference type="GO" id="GO:0004222">
    <property type="term" value="F:metalloendopeptidase activity"/>
    <property type="evidence" value="ECO:0007669"/>
    <property type="project" value="TreeGrafter"/>
</dbReference>
<dbReference type="PANTHER" id="PTHR21666:SF286">
    <property type="entry name" value="LIPOPROTEIN NLPD"/>
    <property type="match status" value="1"/>
</dbReference>
<dbReference type="InterPro" id="IPR011055">
    <property type="entry name" value="Dup_hybrid_motif"/>
</dbReference>
<dbReference type="CDD" id="cd12797">
    <property type="entry name" value="M23_peptidase"/>
    <property type="match status" value="1"/>
</dbReference>
<dbReference type="RefSeq" id="WP_002704852.1">
    <property type="nucleotide sequence ID" value="NZ_AAWS01000070.1"/>
</dbReference>